<evidence type="ECO:0000256" key="3">
    <source>
        <dbReference type="ARBA" id="ARBA00022692"/>
    </source>
</evidence>
<dbReference type="PIRSF" id="PIRSF006060">
    <property type="entry name" value="AA_transporter"/>
    <property type="match status" value="1"/>
</dbReference>
<feature type="transmembrane region" description="Helical" evidence="6">
    <location>
        <begin position="371"/>
        <end position="388"/>
    </location>
</feature>
<feature type="transmembrane region" description="Helical" evidence="6">
    <location>
        <begin position="12"/>
        <end position="33"/>
    </location>
</feature>
<feature type="transmembrane region" description="Helical" evidence="6">
    <location>
        <begin position="344"/>
        <end position="364"/>
    </location>
</feature>
<protein>
    <submittedName>
        <fullName evidence="7">Amino acid permease</fullName>
    </submittedName>
</protein>
<dbReference type="RefSeq" id="WP_194694478.1">
    <property type="nucleotide sequence ID" value="NZ_JADKPO010000001.1"/>
</dbReference>
<comment type="caution">
    <text evidence="7">The sequence shown here is derived from an EMBL/GenBank/DDBJ whole genome shotgun (WGS) entry which is preliminary data.</text>
</comment>
<keyword evidence="4 6" id="KW-1133">Transmembrane helix</keyword>
<dbReference type="AlphaFoldDB" id="A0A930VF36"/>
<reference evidence="7" key="1">
    <citation type="submission" date="2020-11" db="EMBL/GenBank/DDBJ databases">
        <title>Nocardioides cynanchi sp. nov., isolated from soil of rhizosphere of Cynanchum wilfordii.</title>
        <authorList>
            <person name="Lee J.-S."/>
            <person name="Suh M.K."/>
            <person name="Kim J.-S."/>
        </authorList>
    </citation>
    <scope>NUCLEOTIDE SEQUENCE</scope>
    <source>
        <strain evidence="7">KCTC 19276</strain>
    </source>
</reference>
<dbReference type="Gene3D" id="1.20.1740.10">
    <property type="entry name" value="Amino acid/polyamine transporter I"/>
    <property type="match status" value="1"/>
</dbReference>
<keyword evidence="5 6" id="KW-0472">Membrane</keyword>
<dbReference type="EMBL" id="JADKPO010000001">
    <property type="protein sequence ID" value="MBF4766339.1"/>
    <property type="molecule type" value="Genomic_DNA"/>
</dbReference>
<feature type="transmembrane region" description="Helical" evidence="6">
    <location>
        <begin position="125"/>
        <end position="144"/>
    </location>
</feature>
<dbReference type="InterPro" id="IPR050367">
    <property type="entry name" value="APC_superfamily"/>
</dbReference>
<organism evidence="7 8">
    <name type="scientific">Nocardioides agariphilus</name>
    <dbReference type="NCBI Taxonomy" id="433664"/>
    <lineage>
        <taxon>Bacteria</taxon>
        <taxon>Bacillati</taxon>
        <taxon>Actinomycetota</taxon>
        <taxon>Actinomycetes</taxon>
        <taxon>Propionibacteriales</taxon>
        <taxon>Nocardioidaceae</taxon>
        <taxon>Nocardioides</taxon>
    </lineage>
</organism>
<dbReference type="PANTHER" id="PTHR42770">
    <property type="entry name" value="AMINO ACID TRANSPORTER-RELATED"/>
    <property type="match status" value="1"/>
</dbReference>
<feature type="transmembrane region" description="Helical" evidence="6">
    <location>
        <begin position="151"/>
        <end position="170"/>
    </location>
</feature>
<accession>A0A930VF36</accession>
<evidence type="ECO:0000256" key="5">
    <source>
        <dbReference type="ARBA" id="ARBA00023136"/>
    </source>
</evidence>
<dbReference type="Proteomes" id="UP000660668">
    <property type="component" value="Unassembled WGS sequence"/>
</dbReference>
<feature type="transmembrane region" description="Helical" evidence="6">
    <location>
        <begin position="190"/>
        <end position="211"/>
    </location>
</feature>
<feature type="transmembrane region" description="Helical" evidence="6">
    <location>
        <begin position="267"/>
        <end position="289"/>
    </location>
</feature>
<feature type="transmembrane region" description="Helical" evidence="6">
    <location>
        <begin position="320"/>
        <end position="338"/>
    </location>
</feature>
<dbReference type="GO" id="GO:0022857">
    <property type="term" value="F:transmembrane transporter activity"/>
    <property type="evidence" value="ECO:0007669"/>
    <property type="project" value="InterPro"/>
</dbReference>
<proteinExistence type="predicted"/>
<dbReference type="InterPro" id="IPR002293">
    <property type="entry name" value="AA/rel_permease1"/>
</dbReference>
<keyword evidence="3 6" id="KW-0812">Transmembrane</keyword>
<name>A0A930VF36_9ACTN</name>
<keyword evidence="2" id="KW-1003">Cell membrane</keyword>
<sequence>MREVRREGGGIGALQGAALTLGALIGTGIISLPSLAAEAAGPASLVAWGLLLLVSVAFAASFAALGSRFPDGGGVTTYVRRAFGDRASTAIGWAFFFTIPAGAPVAAGFAAHYVADALGRGRETALVVTALILVVVTAVNWFGIEASARSQLAIAAVLATLLVLVIVLALPQASPDNLTPFAPHGVSGIGRAAGILLWAFVGWEIVASLSGRYHTPSRDIARAAAVALVVVAVLYVGVAFCTVAVLGPDPGPAPLSDLLVTALGEPARPAMTVVAVLLTIATINTYFAGAAELGASLARDGSLPTWLAARGGAQQVPRRALGLVAGLALLTTALLGLLRRDTDATLLMTTATFALVYLAGTAAATRLLAGWGRLAAVISVTASVGLVAVAGWRVLAPVVVGVIGVLWTLRRRRPVAAAGNR</sequence>
<dbReference type="Pfam" id="PF13520">
    <property type="entry name" value="AA_permease_2"/>
    <property type="match status" value="1"/>
</dbReference>
<feature type="transmembrane region" description="Helical" evidence="6">
    <location>
        <begin position="223"/>
        <end position="247"/>
    </location>
</feature>
<gene>
    <name evidence="7" type="ORF">ISU10_01000</name>
</gene>
<evidence type="ECO:0000313" key="7">
    <source>
        <dbReference type="EMBL" id="MBF4766339.1"/>
    </source>
</evidence>
<feature type="transmembrane region" description="Helical" evidence="6">
    <location>
        <begin position="90"/>
        <end position="113"/>
    </location>
</feature>
<keyword evidence="8" id="KW-1185">Reference proteome</keyword>
<feature type="transmembrane region" description="Helical" evidence="6">
    <location>
        <begin position="45"/>
        <end position="69"/>
    </location>
</feature>
<evidence type="ECO:0000256" key="4">
    <source>
        <dbReference type="ARBA" id="ARBA00022989"/>
    </source>
</evidence>
<evidence type="ECO:0000313" key="8">
    <source>
        <dbReference type="Proteomes" id="UP000660668"/>
    </source>
</evidence>
<dbReference type="GO" id="GO:0005886">
    <property type="term" value="C:plasma membrane"/>
    <property type="evidence" value="ECO:0007669"/>
    <property type="project" value="UniProtKB-SubCell"/>
</dbReference>
<dbReference type="PANTHER" id="PTHR42770:SF13">
    <property type="entry name" value="L-METHIONINE_BRANCHED-CHAIN AMINO ACID EXPORTER YJEH"/>
    <property type="match status" value="1"/>
</dbReference>
<evidence type="ECO:0000256" key="1">
    <source>
        <dbReference type="ARBA" id="ARBA00004651"/>
    </source>
</evidence>
<comment type="subcellular location">
    <subcellularLocation>
        <location evidence="1">Cell membrane</location>
        <topology evidence="1">Multi-pass membrane protein</topology>
    </subcellularLocation>
</comment>
<evidence type="ECO:0000256" key="6">
    <source>
        <dbReference type="SAM" id="Phobius"/>
    </source>
</evidence>
<evidence type="ECO:0000256" key="2">
    <source>
        <dbReference type="ARBA" id="ARBA00022475"/>
    </source>
</evidence>